<dbReference type="SUPFAM" id="SSF52029">
    <property type="entry name" value="GroEL apical domain-like"/>
    <property type="match status" value="1"/>
</dbReference>
<keyword evidence="4" id="KW-0067">ATP-binding</keyword>
<dbReference type="Pfam" id="PF00118">
    <property type="entry name" value="Cpn60_TCP1"/>
    <property type="match status" value="1"/>
</dbReference>
<dbReference type="InterPro" id="IPR027413">
    <property type="entry name" value="GROEL-like_equatorial_sf"/>
</dbReference>
<dbReference type="Gene3D" id="1.10.560.10">
    <property type="entry name" value="GroEL-like equatorial domain"/>
    <property type="match status" value="1"/>
</dbReference>
<dbReference type="PANTHER" id="PTHR45633">
    <property type="entry name" value="60 KDA HEAT SHOCK PROTEIN, MITOCHONDRIAL"/>
    <property type="match status" value="1"/>
</dbReference>
<evidence type="ECO:0000256" key="5">
    <source>
        <dbReference type="ARBA" id="ARBA00023186"/>
    </source>
</evidence>
<sequence>MFTTRLHFTDDARRRIVRGATQVARLVELTLGPAARTVLIERAPAGPLVGSSGHDVALYVELVCPVEQIGAQAMRNVAWEMSDRWGDGTATVVCLAAALLQALDQAEKSGHDRRALAAALDAEVAEIVAALTRSATPILEEDDLRHVIETAAGGTDLSPLLLEAALRAGPQGYIDIVPAAETDALEVVQGLAFDGGWLSPNFTASGAGRIVLENACVVTFDGAVQSIDEIGPMLDVFVRMDQTLLFVATSFSDEARERLGSLVRRTGAKIAAMRAPGEGDWRRFHLGDIAAATGATVFGDEGGYSLRTVRPELVGRATKVELTATDSRFDGGAGGLPELDFRKAQIRGDIARSRYLSLDRERHEKRLARLSAGIVTLSLGGRTEPERVLRIGSAQRAVQTIKAARQSGTIAGGGVGLRDAGRALGNRSITGRAFEAPFRVLSANGATQVTVSPRDPCNLVVDVVRRAAATAASLVSTDVAITHPRRLAS</sequence>
<evidence type="ECO:0000256" key="3">
    <source>
        <dbReference type="ARBA" id="ARBA00022741"/>
    </source>
</evidence>
<dbReference type="Gene3D" id="3.30.260.10">
    <property type="entry name" value="TCP-1-like chaperonin intermediate domain"/>
    <property type="match status" value="1"/>
</dbReference>
<dbReference type="Gene3D" id="3.50.7.10">
    <property type="entry name" value="GroEL"/>
    <property type="match status" value="1"/>
</dbReference>
<evidence type="ECO:0000313" key="10">
    <source>
        <dbReference type="Proteomes" id="UP001201844"/>
    </source>
</evidence>
<proteinExistence type="inferred from homology"/>
<dbReference type="InterPro" id="IPR002423">
    <property type="entry name" value="Cpn60/GroEL/TCP-1"/>
</dbReference>
<evidence type="ECO:0000256" key="7">
    <source>
        <dbReference type="RuleBase" id="RU000418"/>
    </source>
</evidence>
<keyword evidence="2" id="KW-0963">Cytoplasm</keyword>
<keyword evidence="9" id="KW-0614">Plasmid</keyword>
<protein>
    <recommendedName>
        <fullName evidence="8">60 kDa chaperonin</fullName>
    </recommendedName>
</protein>
<gene>
    <name evidence="9" type="ORF">MKI86_22610</name>
</gene>
<comment type="caution">
    <text evidence="9">The sequence shown here is derived from an EMBL/GenBank/DDBJ whole genome shotgun (WGS) entry which is preliminary data.</text>
</comment>
<comment type="similarity">
    <text evidence="1 7">Belongs to the chaperonin (HSP60) family.</text>
</comment>
<geneLocation type="plasmid" evidence="9">
    <name>unnamed</name>
</geneLocation>
<name>A0ABT0CUA9_9HYPH</name>
<dbReference type="InterPro" id="IPR027410">
    <property type="entry name" value="TCP-1-like_intermed_sf"/>
</dbReference>
<keyword evidence="5" id="KW-0143">Chaperone</keyword>
<evidence type="ECO:0000313" key="9">
    <source>
        <dbReference type="EMBL" id="MCJ8151929.1"/>
    </source>
</evidence>
<dbReference type="Proteomes" id="UP001201844">
    <property type="component" value="Unassembled WGS sequence"/>
</dbReference>
<organism evidence="9 10">
    <name type="scientific">Shinella sedimenti</name>
    <dbReference type="NCBI Taxonomy" id="2919913"/>
    <lineage>
        <taxon>Bacteria</taxon>
        <taxon>Pseudomonadati</taxon>
        <taxon>Pseudomonadota</taxon>
        <taxon>Alphaproteobacteria</taxon>
        <taxon>Hyphomicrobiales</taxon>
        <taxon>Rhizobiaceae</taxon>
        <taxon>Shinella</taxon>
    </lineage>
</organism>
<dbReference type="InterPro" id="IPR027409">
    <property type="entry name" value="GroEL-like_apical_dom_sf"/>
</dbReference>
<evidence type="ECO:0000256" key="8">
    <source>
        <dbReference type="RuleBase" id="RU000419"/>
    </source>
</evidence>
<evidence type="ECO:0000256" key="2">
    <source>
        <dbReference type="ARBA" id="ARBA00022490"/>
    </source>
</evidence>
<dbReference type="EMBL" id="JAKVIN010000013">
    <property type="protein sequence ID" value="MCJ8151929.1"/>
    <property type="molecule type" value="Genomic_DNA"/>
</dbReference>
<evidence type="ECO:0000256" key="6">
    <source>
        <dbReference type="ARBA" id="ARBA00023235"/>
    </source>
</evidence>
<evidence type="ECO:0000256" key="1">
    <source>
        <dbReference type="ARBA" id="ARBA00006607"/>
    </source>
</evidence>
<dbReference type="RefSeq" id="WP_241605578.1">
    <property type="nucleotide sequence ID" value="NZ_JAKVIN010000013.1"/>
</dbReference>
<keyword evidence="6" id="KW-0413">Isomerase</keyword>
<keyword evidence="10" id="KW-1185">Reference proteome</keyword>
<comment type="subunit">
    <text evidence="8">Forms a cylinder of 14 subunits composed of two heptameric rings stacked back-to-back. Interacts with the co-chaperonin GroES.</text>
</comment>
<keyword evidence="3" id="KW-0547">Nucleotide-binding</keyword>
<dbReference type="InterPro" id="IPR001844">
    <property type="entry name" value="Cpn60/GroEL"/>
</dbReference>
<reference evidence="9 10" key="1">
    <citation type="submission" date="2022-02" db="EMBL/GenBank/DDBJ databases">
        <title>Shinella B3.7 sp. nov., isolated from Sediment (Zhairuo Island).</title>
        <authorList>
            <person name="Chen G."/>
        </authorList>
    </citation>
    <scope>NUCLEOTIDE SEQUENCE [LARGE SCALE GENOMIC DNA]</scope>
    <source>
        <strain evidence="9 10">B3.7</strain>
        <plasmid evidence="9">unnamed</plasmid>
    </source>
</reference>
<evidence type="ECO:0000256" key="4">
    <source>
        <dbReference type="ARBA" id="ARBA00022840"/>
    </source>
</evidence>
<comment type="function">
    <text evidence="8">Together with its co-chaperonin GroES, plays an essential role in assisting protein folding. The GroEL-GroES system forms a nano-cage that allows encapsulation of the non-native substrate proteins and provides a physical environment optimized to promote and accelerate protein folding.</text>
</comment>
<accession>A0ABT0CUA9</accession>
<dbReference type="SUPFAM" id="SSF48592">
    <property type="entry name" value="GroEL equatorial domain-like"/>
    <property type="match status" value="1"/>
</dbReference>
<dbReference type="PRINTS" id="PR00298">
    <property type="entry name" value="CHAPERONIN60"/>
</dbReference>